<reference evidence="14 16" key="3">
    <citation type="submission" date="2018-06" db="EMBL/GenBank/DDBJ databases">
        <authorList>
            <consortium name="Pathogen Informatics"/>
            <person name="Doyle S."/>
        </authorList>
    </citation>
    <scope>NUCLEOTIDE SEQUENCE [LARGE SCALE GENOMIC DNA]</scope>
    <source>
        <strain evidence="14 16">NCTC11327</strain>
    </source>
</reference>
<dbReference type="GO" id="GO:0016887">
    <property type="term" value="F:ATP hydrolysis activity"/>
    <property type="evidence" value="ECO:0007669"/>
    <property type="project" value="InterPro"/>
</dbReference>
<organism evidence="14 16">
    <name type="scientific">Vibrio fluvialis</name>
    <dbReference type="NCBI Taxonomy" id="676"/>
    <lineage>
        <taxon>Bacteria</taxon>
        <taxon>Pseudomonadati</taxon>
        <taxon>Pseudomonadota</taxon>
        <taxon>Gammaproteobacteria</taxon>
        <taxon>Vibrionales</taxon>
        <taxon>Vibrionaceae</taxon>
        <taxon>Vibrio</taxon>
    </lineage>
</organism>
<dbReference type="Pfam" id="PF00005">
    <property type="entry name" value="ABC_tran"/>
    <property type="match status" value="2"/>
</dbReference>
<dbReference type="PANTHER" id="PTHR43790:SF6">
    <property type="entry name" value="ARABINOSE IMPORT ATP-BINDING PROTEIN ARAG"/>
    <property type="match status" value="1"/>
</dbReference>
<proteinExistence type="predicted"/>
<evidence type="ECO:0000313" key="16">
    <source>
        <dbReference type="Proteomes" id="UP000254626"/>
    </source>
</evidence>
<evidence type="ECO:0000256" key="1">
    <source>
        <dbReference type="ARBA" id="ARBA00004202"/>
    </source>
</evidence>
<keyword evidence="5" id="KW-0997">Cell inner membrane</keyword>
<keyword evidence="6" id="KW-0762">Sugar transport</keyword>
<dbReference type="CDD" id="cd03216">
    <property type="entry name" value="ABC_Carb_Monos_I"/>
    <property type="match status" value="1"/>
</dbReference>
<name>A0AAX2LRX8_VIBFL</name>
<dbReference type="EMBL" id="UHIP01000001">
    <property type="protein sequence ID" value="SUP30277.1"/>
    <property type="molecule type" value="Genomic_DNA"/>
</dbReference>
<comment type="subcellular location">
    <subcellularLocation>
        <location evidence="2">Cell inner membrane</location>
    </subcellularLocation>
    <subcellularLocation>
        <location evidence="1">Cell membrane</location>
        <topology evidence="1">Peripheral membrane protein</topology>
    </subcellularLocation>
</comment>
<keyword evidence="9 14" id="KW-0067">ATP-binding</keyword>
<feature type="domain" description="ABC transporter" evidence="12">
    <location>
        <begin position="8"/>
        <end position="243"/>
    </location>
</feature>
<keyword evidence="3" id="KW-0813">Transport</keyword>
<dbReference type="Proteomes" id="UP000254626">
    <property type="component" value="Unassembled WGS sequence"/>
</dbReference>
<evidence type="ECO:0000256" key="5">
    <source>
        <dbReference type="ARBA" id="ARBA00022519"/>
    </source>
</evidence>
<keyword evidence="14" id="KW-0378">Hydrolase</keyword>
<dbReference type="PROSITE" id="PS50893">
    <property type="entry name" value="ABC_TRANSPORTER_2"/>
    <property type="match status" value="2"/>
</dbReference>
<dbReference type="KEGG" id="vfl:AL536_20605"/>
<keyword evidence="15" id="KW-1185">Reference proteome</keyword>
<dbReference type="Gene3D" id="3.40.50.300">
    <property type="entry name" value="P-loop containing nucleotide triphosphate hydrolases"/>
    <property type="match status" value="2"/>
</dbReference>
<dbReference type="InterPro" id="IPR003593">
    <property type="entry name" value="AAA+_ATPase"/>
</dbReference>
<dbReference type="GO" id="GO:0005524">
    <property type="term" value="F:ATP binding"/>
    <property type="evidence" value="ECO:0007669"/>
    <property type="project" value="UniProtKB-KW"/>
</dbReference>
<evidence type="ECO:0000256" key="7">
    <source>
        <dbReference type="ARBA" id="ARBA00022737"/>
    </source>
</evidence>
<dbReference type="EC" id="3.6.3.17" evidence="14"/>
<dbReference type="GeneID" id="29386783"/>
<evidence type="ECO:0000256" key="11">
    <source>
        <dbReference type="ARBA" id="ARBA00023136"/>
    </source>
</evidence>
<dbReference type="FunFam" id="3.40.50.300:FF:000126">
    <property type="entry name" value="Galactose/methyl galactoside import ATP-binding protein MglA"/>
    <property type="match status" value="1"/>
</dbReference>
<dbReference type="PANTHER" id="PTHR43790">
    <property type="entry name" value="CARBOHYDRATE TRANSPORT ATP-BINDING PROTEIN MG119-RELATED"/>
    <property type="match status" value="1"/>
</dbReference>
<feature type="domain" description="ABC transporter" evidence="12">
    <location>
        <begin position="251"/>
        <end position="499"/>
    </location>
</feature>
<evidence type="ECO:0000256" key="2">
    <source>
        <dbReference type="ARBA" id="ARBA00004533"/>
    </source>
</evidence>
<keyword evidence="8" id="KW-0547">Nucleotide-binding</keyword>
<dbReference type="AlphaFoldDB" id="A0AAX2LRX8"/>
<dbReference type="EMBL" id="CP014035">
    <property type="protein sequence ID" value="AMF95749.1"/>
    <property type="molecule type" value="Genomic_DNA"/>
</dbReference>
<dbReference type="NCBIfam" id="NF008442">
    <property type="entry name" value="PRK11288.1"/>
    <property type="match status" value="1"/>
</dbReference>
<sequence length="504" mass="55352">MAMSPSYLEFRNISKHFPGVKALSNISFRANAGSIHALMGENGAGKSTLLKTLSGLHQPTEGHIAIDGQELSLSGTTDALTQGIAIIYQELNLVPELSVAENIYLGQLPTKNGSVDTETLNRQAREQLLRLGEDFDPSRPLKEFSIGQWQMVEIAKALSRNAQIIAFDEPTSSLSQREIQNLFKVIRELRDDGKIILYVSHRMEEIFNLCDAITIFKDGTHVQTFDDLSQLTHDRLVELMVGREISDIYNYRSRELGLSGLRLENFEGPGLTAPVSLDIRQGEILGLFGLVGAGRTELTRLIFGAEKRTAGELYLHDVNINVRKPGDAIKAGITLCPEDRKADGIVPIMSVAENTNISARPWHLKLGGLIDFGWEAKNADTQRQALNVKTASLDQPIGKLSGGNQQKVILGRWLSTDMSVILLDEPTRGIDVGAKSEIYELIFKLAENGVTVLVVSSDLPEVLGISDRLLVMKDGAISGELQRDEFKEQTALRLAMLGQEQAAA</sequence>
<dbReference type="Proteomes" id="UP000057088">
    <property type="component" value="Chromosome 2"/>
</dbReference>
<dbReference type="InterPro" id="IPR027417">
    <property type="entry name" value="P-loop_NTPase"/>
</dbReference>
<evidence type="ECO:0000256" key="4">
    <source>
        <dbReference type="ARBA" id="ARBA00022475"/>
    </source>
</evidence>
<dbReference type="RefSeq" id="WP_061057077.1">
    <property type="nucleotide sequence ID" value="NZ_CABLBX010000015.1"/>
</dbReference>
<evidence type="ECO:0000256" key="3">
    <source>
        <dbReference type="ARBA" id="ARBA00022448"/>
    </source>
</evidence>
<reference evidence="13" key="2">
    <citation type="submission" date="2018-01" db="EMBL/GenBank/DDBJ databases">
        <title>FDA dAtabase for Regulatory Grade micrObial Sequences (FDA-ARGOS): Supporting development and validation of Infectious Disease Dx tests.</title>
        <authorList>
            <person name="Hoffmann M."/>
            <person name="Allard M."/>
            <person name="Evans P."/>
            <person name="Brown E."/>
            <person name="Tallon L."/>
            <person name="Sadzewicz L."/>
            <person name="Sengamalay N."/>
            <person name="Ott S."/>
            <person name="Godinez A."/>
            <person name="Nagaraj S."/>
            <person name="Vyas G."/>
            <person name="Aluvathingal J."/>
            <person name="Nadendla S."/>
            <person name="Geyer C."/>
            <person name="Sichtig H."/>
        </authorList>
    </citation>
    <scope>NUCLEOTIDE SEQUENCE</scope>
    <source>
        <strain evidence="13">ATCC 33809</strain>
    </source>
</reference>
<dbReference type="GO" id="GO:0015749">
    <property type="term" value="P:monosaccharide transmembrane transport"/>
    <property type="evidence" value="ECO:0007669"/>
    <property type="project" value="UniProtKB-ARBA"/>
</dbReference>
<keyword evidence="4" id="KW-1003">Cell membrane</keyword>
<dbReference type="InterPro" id="IPR017871">
    <property type="entry name" value="ABC_transporter-like_CS"/>
</dbReference>
<dbReference type="FunFam" id="3.40.50.300:FF:000127">
    <property type="entry name" value="Ribose import ATP-binding protein RbsA"/>
    <property type="match status" value="1"/>
</dbReference>
<accession>A0AAX2LRX8</accession>
<reference evidence="15" key="1">
    <citation type="submission" date="2015-12" db="EMBL/GenBank/DDBJ databases">
        <title>FDA dAtabase for Regulatory Grade micrObial Sequences (FDA-ARGOS): Supporting development and validation of Infectious Disease Dx tests.</title>
        <authorList>
            <person name="Hoffmann M."/>
            <person name="Allard M."/>
            <person name="Evans P."/>
            <person name="Brown E."/>
            <person name="Tallon L.J."/>
            <person name="Sadzewicz L."/>
            <person name="Sengamalay N."/>
            <person name="Ott S."/>
            <person name="Godinez A."/>
            <person name="Nagaraj S."/>
            <person name="Vyas G."/>
            <person name="Aluvathingal J."/>
            <person name="Nadendla S."/>
            <person name="Geyer C."/>
            <person name="Sichtig H."/>
        </authorList>
    </citation>
    <scope>NUCLEOTIDE SEQUENCE [LARGE SCALE GENOMIC DNA]</scope>
    <source>
        <strain evidence="15">ATCC 33809</strain>
    </source>
</reference>
<dbReference type="SUPFAM" id="SSF52540">
    <property type="entry name" value="P-loop containing nucleoside triphosphate hydrolases"/>
    <property type="match status" value="2"/>
</dbReference>
<evidence type="ECO:0000313" key="13">
    <source>
        <dbReference type="EMBL" id="AMF95749.1"/>
    </source>
</evidence>
<dbReference type="CDD" id="cd03215">
    <property type="entry name" value="ABC_Carb_Monos_II"/>
    <property type="match status" value="1"/>
</dbReference>
<keyword evidence="10" id="KW-1278">Translocase</keyword>
<keyword evidence="11" id="KW-0472">Membrane</keyword>
<evidence type="ECO:0000256" key="6">
    <source>
        <dbReference type="ARBA" id="ARBA00022597"/>
    </source>
</evidence>
<keyword evidence="7" id="KW-0677">Repeat</keyword>
<gene>
    <name evidence="14" type="primary">araG</name>
    <name evidence="13" type="ORF">AL536_20605</name>
    <name evidence="14" type="ORF">NCTC11327_02886</name>
</gene>
<evidence type="ECO:0000256" key="8">
    <source>
        <dbReference type="ARBA" id="ARBA00022741"/>
    </source>
</evidence>
<evidence type="ECO:0000313" key="14">
    <source>
        <dbReference type="EMBL" id="SUP30277.1"/>
    </source>
</evidence>
<dbReference type="InterPro" id="IPR050107">
    <property type="entry name" value="ABC_carbohydrate_import_ATPase"/>
</dbReference>
<dbReference type="PROSITE" id="PS00211">
    <property type="entry name" value="ABC_TRANSPORTER_1"/>
    <property type="match status" value="1"/>
</dbReference>
<dbReference type="InterPro" id="IPR003439">
    <property type="entry name" value="ABC_transporter-like_ATP-bd"/>
</dbReference>
<evidence type="ECO:0000256" key="9">
    <source>
        <dbReference type="ARBA" id="ARBA00022840"/>
    </source>
</evidence>
<dbReference type="SMART" id="SM00382">
    <property type="entry name" value="AAA"/>
    <property type="match status" value="2"/>
</dbReference>
<evidence type="ECO:0000256" key="10">
    <source>
        <dbReference type="ARBA" id="ARBA00022967"/>
    </source>
</evidence>
<evidence type="ECO:0000259" key="12">
    <source>
        <dbReference type="PROSITE" id="PS50893"/>
    </source>
</evidence>
<protein>
    <submittedName>
        <fullName evidence="13">L-arabinose ABC transporter ATP-binding protein AraG</fullName>
    </submittedName>
    <submittedName>
        <fullName evidence="14">L-arabinose transport ATP-binding protein AraG</fullName>
        <ecNumber evidence="14">3.6.3.17</ecNumber>
    </submittedName>
</protein>
<evidence type="ECO:0000313" key="15">
    <source>
        <dbReference type="Proteomes" id="UP000057088"/>
    </source>
</evidence>
<dbReference type="GO" id="GO:0005886">
    <property type="term" value="C:plasma membrane"/>
    <property type="evidence" value="ECO:0007669"/>
    <property type="project" value="UniProtKB-SubCell"/>
</dbReference>